<evidence type="ECO:0000256" key="13">
    <source>
        <dbReference type="SAM" id="Phobius"/>
    </source>
</evidence>
<dbReference type="GO" id="GO:0005524">
    <property type="term" value="F:ATP binding"/>
    <property type="evidence" value="ECO:0007669"/>
    <property type="project" value="UniProtKB-KW"/>
</dbReference>
<organism evidence="17 18">
    <name type="scientific">Hwanghaeella grinnelliae</name>
    <dbReference type="NCBI Taxonomy" id="2500179"/>
    <lineage>
        <taxon>Bacteria</taxon>
        <taxon>Pseudomonadati</taxon>
        <taxon>Pseudomonadota</taxon>
        <taxon>Alphaproteobacteria</taxon>
        <taxon>Rhodospirillales</taxon>
        <taxon>Rhodospirillaceae</taxon>
        <taxon>Hwanghaeella</taxon>
    </lineage>
</organism>
<keyword evidence="8" id="KW-0418">Kinase</keyword>
<dbReference type="Gene3D" id="3.30.450.20">
    <property type="entry name" value="PAS domain"/>
    <property type="match status" value="1"/>
</dbReference>
<keyword evidence="10 13" id="KW-1133">Transmembrane helix</keyword>
<sequence>MKALRGNSFVPNGNAALLLIAGIVALGIIGLGAYVERLKTEQLRYEERSGVVDRLANIRTRLEGAISDSVGRVEGVVAYIERNPDLTEEDYSAFVSRLITDRSQILNVAAAPGLVVEYVFPKEGNEAVIGLDYRRTPAQWQAARRAFETGRLSMAGPVDLVQGGTGFIARAPVFVEREGNSFWGLVSAVIDTDLVYDFAGLNDPDLDLDIAIRGRDAMGRSGGVFFGSVADLGINPVELDVTVPNGKWVLIATPKAGWYAREFWDHLEVFVAAGFATLLILLTIAFTYHRKTRRVLRQRLENLSRAVDQSSAGLVIASARGYVVYANPGFLGMSQQTEAETVGSHVRTLFNEGDLPVGFRALWRSVLAGNDWQGEQQNWRKDGTPYWESIAISPVKNAQGETADVLIVKNDISDKKNFEEALVRAKLGAEAANRSKSQFLASMSHELRTPLNAILGFAQMLAMNLDHSLSERHHSYVDNIVAAGKHLLDLVNDILDLARVEADRMPLELEIVDLNALVQDCVDLTRTAADTRGVTIQDSISAGPAVSVAADPLRLKQVLLNLMSNAVKYNRDGGRVDLACRQADDGMVRISVADTGLGIARRDRDAVFEMFHRLNADPSLAQDGTGIGLTVSKILVERMDGRIGFDSEEGNGSTFWIELPLDLPEAETAPARESDLDTVVAINDLSKSRRQKAG</sequence>
<dbReference type="SUPFAM" id="SSF47384">
    <property type="entry name" value="Homodimeric domain of signal transducing histidine kinase"/>
    <property type="match status" value="1"/>
</dbReference>
<protein>
    <recommendedName>
        <fullName evidence="3">histidine kinase</fullName>
        <ecNumber evidence="3">2.7.13.3</ecNumber>
    </recommendedName>
</protein>
<dbReference type="Pfam" id="PF02518">
    <property type="entry name" value="HATPase_c"/>
    <property type="match status" value="1"/>
</dbReference>
<proteinExistence type="predicted"/>
<dbReference type="Proteomes" id="UP000287447">
    <property type="component" value="Unassembled WGS sequence"/>
</dbReference>
<dbReference type="RefSeq" id="WP_127766283.1">
    <property type="nucleotide sequence ID" value="NZ_SADE01000002.1"/>
</dbReference>
<dbReference type="InterPro" id="IPR050736">
    <property type="entry name" value="Sensor_HK_Regulatory"/>
</dbReference>
<dbReference type="InterPro" id="IPR000014">
    <property type="entry name" value="PAS"/>
</dbReference>
<keyword evidence="18" id="KW-1185">Reference proteome</keyword>
<feature type="domain" description="PAC" evidence="15">
    <location>
        <begin position="372"/>
        <end position="424"/>
    </location>
</feature>
<dbReference type="InterPro" id="IPR036890">
    <property type="entry name" value="HATPase_C_sf"/>
</dbReference>
<dbReference type="PROSITE" id="PS50109">
    <property type="entry name" value="HIS_KIN"/>
    <property type="match status" value="1"/>
</dbReference>
<feature type="transmembrane region" description="Helical" evidence="13">
    <location>
        <begin position="269"/>
        <end position="288"/>
    </location>
</feature>
<keyword evidence="11" id="KW-0902">Two-component regulatory system</keyword>
<comment type="catalytic activity">
    <reaction evidence="1">
        <text>ATP + protein L-histidine = ADP + protein N-phospho-L-histidine.</text>
        <dbReference type="EC" id="2.7.13.3"/>
    </reaction>
</comment>
<evidence type="ECO:0000256" key="11">
    <source>
        <dbReference type="ARBA" id="ARBA00023012"/>
    </source>
</evidence>
<comment type="subcellular location">
    <subcellularLocation>
        <location evidence="2">Membrane</location>
    </subcellularLocation>
</comment>
<evidence type="ECO:0000313" key="17">
    <source>
        <dbReference type="EMBL" id="RVU36807.1"/>
    </source>
</evidence>
<evidence type="ECO:0000256" key="6">
    <source>
        <dbReference type="ARBA" id="ARBA00022692"/>
    </source>
</evidence>
<dbReference type="SUPFAM" id="SSF55874">
    <property type="entry name" value="ATPase domain of HSP90 chaperone/DNA topoisomerase II/histidine kinase"/>
    <property type="match status" value="1"/>
</dbReference>
<evidence type="ECO:0000256" key="4">
    <source>
        <dbReference type="ARBA" id="ARBA00022553"/>
    </source>
</evidence>
<dbReference type="PRINTS" id="PR00344">
    <property type="entry name" value="BCTRLSENSOR"/>
</dbReference>
<evidence type="ECO:0000259" key="14">
    <source>
        <dbReference type="PROSITE" id="PS50109"/>
    </source>
</evidence>
<evidence type="ECO:0000256" key="2">
    <source>
        <dbReference type="ARBA" id="ARBA00004370"/>
    </source>
</evidence>
<evidence type="ECO:0000256" key="8">
    <source>
        <dbReference type="ARBA" id="ARBA00022777"/>
    </source>
</evidence>
<keyword evidence="12 13" id="KW-0472">Membrane</keyword>
<evidence type="ECO:0000256" key="9">
    <source>
        <dbReference type="ARBA" id="ARBA00022840"/>
    </source>
</evidence>
<dbReference type="Gene3D" id="1.10.287.130">
    <property type="match status" value="1"/>
</dbReference>
<keyword evidence="6 13" id="KW-0812">Transmembrane</keyword>
<dbReference type="InterPro" id="IPR036097">
    <property type="entry name" value="HisK_dim/P_sf"/>
</dbReference>
<dbReference type="InterPro" id="IPR003661">
    <property type="entry name" value="HisK_dim/P_dom"/>
</dbReference>
<dbReference type="GO" id="GO:0016020">
    <property type="term" value="C:membrane"/>
    <property type="evidence" value="ECO:0007669"/>
    <property type="project" value="UniProtKB-SubCell"/>
</dbReference>
<dbReference type="Pfam" id="PF13426">
    <property type="entry name" value="PAS_9"/>
    <property type="match status" value="1"/>
</dbReference>
<evidence type="ECO:0000256" key="10">
    <source>
        <dbReference type="ARBA" id="ARBA00022989"/>
    </source>
</evidence>
<dbReference type="SMART" id="SM00091">
    <property type="entry name" value="PAS"/>
    <property type="match status" value="1"/>
</dbReference>
<dbReference type="SMART" id="SM00387">
    <property type="entry name" value="HATPase_c"/>
    <property type="match status" value="1"/>
</dbReference>
<evidence type="ECO:0000313" key="18">
    <source>
        <dbReference type="Proteomes" id="UP000287447"/>
    </source>
</evidence>
<dbReference type="PROSITE" id="PS50839">
    <property type="entry name" value="CHASE"/>
    <property type="match status" value="1"/>
</dbReference>
<dbReference type="FunFam" id="1.10.287.130:FF:000038">
    <property type="entry name" value="Sensory transduction histidine kinase"/>
    <property type="match status" value="1"/>
</dbReference>
<dbReference type="FunFam" id="3.30.565.10:FF:000006">
    <property type="entry name" value="Sensor histidine kinase WalK"/>
    <property type="match status" value="1"/>
</dbReference>
<evidence type="ECO:0000259" key="15">
    <source>
        <dbReference type="PROSITE" id="PS50113"/>
    </source>
</evidence>
<dbReference type="InterPro" id="IPR035965">
    <property type="entry name" value="PAS-like_dom_sf"/>
</dbReference>
<keyword evidence="5" id="KW-0808">Transferase</keyword>
<evidence type="ECO:0000256" key="3">
    <source>
        <dbReference type="ARBA" id="ARBA00012438"/>
    </source>
</evidence>
<dbReference type="PANTHER" id="PTHR43711">
    <property type="entry name" value="TWO-COMPONENT HISTIDINE KINASE"/>
    <property type="match status" value="1"/>
</dbReference>
<dbReference type="Gene3D" id="3.30.450.350">
    <property type="entry name" value="CHASE domain"/>
    <property type="match status" value="1"/>
</dbReference>
<dbReference type="InterPro" id="IPR000700">
    <property type="entry name" value="PAS-assoc_C"/>
</dbReference>
<dbReference type="SMART" id="SM01079">
    <property type="entry name" value="CHASE"/>
    <property type="match status" value="1"/>
</dbReference>
<dbReference type="OrthoDB" id="7313492at2"/>
<keyword evidence="9" id="KW-0067">ATP-binding</keyword>
<dbReference type="PROSITE" id="PS50113">
    <property type="entry name" value="PAC"/>
    <property type="match status" value="1"/>
</dbReference>
<evidence type="ECO:0000256" key="1">
    <source>
        <dbReference type="ARBA" id="ARBA00000085"/>
    </source>
</evidence>
<evidence type="ECO:0000256" key="7">
    <source>
        <dbReference type="ARBA" id="ARBA00022741"/>
    </source>
</evidence>
<name>A0A437QQS3_9PROT</name>
<feature type="domain" description="Histidine kinase" evidence="14">
    <location>
        <begin position="442"/>
        <end position="663"/>
    </location>
</feature>
<dbReference type="CDD" id="cd00130">
    <property type="entry name" value="PAS"/>
    <property type="match status" value="1"/>
</dbReference>
<dbReference type="InterPro" id="IPR001610">
    <property type="entry name" value="PAC"/>
</dbReference>
<feature type="domain" description="CHASE" evidence="16">
    <location>
        <begin position="115"/>
        <end position="251"/>
    </location>
</feature>
<dbReference type="NCBIfam" id="TIGR00229">
    <property type="entry name" value="sensory_box"/>
    <property type="match status" value="1"/>
</dbReference>
<dbReference type="SMART" id="SM00086">
    <property type="entry name" value="PAC"/>
    <property type="match status" value="1"/>
</dbReference>
<accession>A0A437QQS3</accession>
<dbReference type="Gene3D" id="3.30.565.10">
    <property type="entry name" value="Histidine kinase-like ATPase, C-terminal domain"/>
    <property type="match status" value="1"/>
</dbReference>
<dbReference type="PANTHER" id="PTHR43711:SF1">
    <property type="entry name" value="HISTIDINE KINASE 1"/>
    <property type="match status" value="1"/>
</dbReference>
<dbReference type="InterPro" id="IPR006189">
    <property type="entry name" value="CHASE_dom"/>
</dbReference>
<dbReference type="InterPro" id="IPR005467">
    <property type="entry name" value="His_kinase_dom"/>
</dbReference>
<keyword evidence="4" id="KW-0597">Phosphoprotein</keyword>
<reference evidence="18" key="1">
    <citation type="submission" date="2019-01" db="EMBL/GenBank/DDBJ databases">
        <title>Gri0909 isolated from a small marine red alga.</title>
        <authorList>
            <person name="Kim J."/>
            <person name="Jeong S.E."/>
            <person name="Jeon C.O."/>
        </authorList>
    </citation>
    <scope>NUCLEOTIDE SEQUENCE [LARGE SCALE GENOMIC DNA]</scope>
    <source>
        <strain evidence="18">Gri0909</strain>
    </source>
</reference>
<dbReference type="InterPro" id="IPR004358">
    <property type="entry name" value="Sig_transdc_His_kin-like_C"/>
</dbReference>
<feature type="transmembrane region" description="Helical" evidence="13">
    <location>
        <begin position="15"/>
        <end position="35"/>
    </location>
</feature>
<dbReference type="EMBL" id="SADE01000002">
    <property type="protein sequence ID" value="RVU36807.1"/>
    <property type="molecule type" value="Genomic_DNA"/>
</dbReference>
<dbReference type="AlphaFoldDB" id="A0A437QQS3"/>
<keyword evidence="7" id="KW-0547">Nucleotide-binding</keyword>
<dbReference type="EC" id="2.7.13.3" evidence="3"/>
<dbReference type="InterPro" id="IPR003594">
    <property type="entry name" value="HATPase_dom"/>
</dbReference>
<evidence type="ECO:0000256" key="5">
    <source>
        <dbReference type="ARBA" id="ARBA00022679"/>
    </source>
</evidence>
<evidence type="ECO:0000256" key="12">
    <source>
        <dbReference type="ARBA" id="ARBA00023136"/>
    </source>
</evidence>
<dbReference type="InterPro" id="IPR042240">
    <property type="entry name" value="CHASE_sf"/>
</dbReference>
<comment type="caution">
    <text evidence="17">The sequence shown here is derived from an EMBL/GenBank/DDBJ whole genome shotgun (WGS) entry which is preliminary data.</text>
</comment>
<evidence type="ECO:0000259" key="16">
    <source>
        <dbReference type="PROSITE" id="PS50839"/>
    </source>
</evidence>
<dbReference type="GO" id="GO:0000155">
    <property type="term" value="F:phosphorelay sensor kinase activity"/>
    <property type="evidence" value="ECO:0007669"/>
    <property type="project" value="InterPro"/>
</dbReference>
<dbReference type="CDD" id="cd00082">
    <property type="entry name" value="HisKA"/>
    <property type="match status" value="1"/>
</dbReference>
<dbReference type="Pfam" id="PF00512">
    <property type="entry name" value="HisKA"/>
    <property type="match status" value="1"/>
</dbReference>
<dbReference type="Pfam" id="PF03924">
    <property type="entry name" value="CHASE"/>
    <property type="match status" value="1"/>
</dbReference>
<gene>
    <name evidence="17" type="ORF">EOI86_16720</name>
</gene>
<dbReference type="SUPFAM" id="SSF55785">
    <property type="entry name" value="PYP-like sensor domain (PAS domain)"/>
    <property type="match status" value="1"/>
</dbReference>
<dbReference type="SMART" id="SM00388">
    <property type="entry name" value="HisKA"/>
    <property type="match status" value="1"/>
</dbReference>